<dbReference type="GO" id="GO:0005737">
    <property type="term" value="C:cytoplasm"/>
    <property type="evidence" value="ECO:0007669"/>
    <property type="project" value="TreeGrafter"/>
</dbReference>
<protein>
    <recommendedName>
        <fullName evidence="2">FHOD1 N-terminal GTPase-binding domain-containing protein</fullName>
    </recommendedName>
</protein>
<dbReference type="OrthoDB" id="9806920at2759"/>
<dbReference type="Gene3D" id="1.25.10.10">
    <property type="entry name" value="Leucine-rich Repeat Variant"/>
    <property type="match status" value="1"/>
</dbReference>
<dbReference type="GO" id="GO:0005856">
    <property type="term" value="C:cytoskeleton"/>
    <property type="evidence" value="ECO:0007669"/>
    <property type="project" value="TreeGrafter"/>
</dbReference>
<evidence type="ECO:0000313" key="3">
    <source>
        <dbReference type="EMBL" id="KAH9361539.1"/>
    </source>
</evidence>
<sequence length="235" mass="25750">MFPQKSLPQQSRCVARPYRLQMKTQNTLGYVYGRGGKDGRGEPAAARLDTSPRGRVVSVFVCPGNEGAKERRREYLPPRGCVVGAADLVRAVKKDDDVGQKMKPQVVYSAACESRTSPDERDGGQGDSRLALRATEDVRRPPAHRCSSAWRRESVLNTTMHWGSSSTCPTGGTSGGPVQYLNDIDPFSASTNFPEPSRPPTYVFNVNIPLINQIAGVHRLLKAPHKIFLVSLCVL</sequence>
<comment type="caution">
    <text evidence="3">The sequence shown here is derived from an EMBL/GenBank/DDBJ whole genome shotgun (WGS) entry which is preliminary data.</text>
</comment>
<dbReference type="PANTHER" id="PTHR45920:SF4">
    <property type="entry name" value="FORMIN HOMOLOGY 2 DOMAIN CONTAINING, ISOFORM I"/>
    <property type="match status" value="1"/>
</dbReference>
<evidence type="ECO:0000313" key="4">
    <source>
        <dbReference type="Proteomes" id="UP000821853"/>
    </source>
</evidence>
<dbReference type="AlphaFoldDB" id="A0A9J6FF03"/>
<accession>A0A9J6FF03</accession>
<dbReference type="EMBL" id="JABSTR010000001">
    <property type="protein sequence ID" value="KAH9361539.1"/>
    <property type="molecule type" value="Genomic_DNA"/>
</dbReference>
<dbReference type="VEuPathDB" id="VectorBase:HLOH_058256"/>
<feature type="domain" description="FHOD1 N-terminal GTPase-binding" evidence="2">
    <location>
        <begin position="178"/>
        <end position="227"/>
    </location>
</feature>
<dbReference type="GO" id="GO:0030866">
    <property type="term" value="P:cortical actin cytoskeleton organization"/>
    <property type="evidence" value="ECO:0007669"/>
    <property type="project" value="TreeGrafter"/>
</dbReference>
<organism evidence="3 4">
    <name type="scientific">Haemaphysalis longicornis</name>
    <name type="common">Bush tick</name>
    <dbReference type="NCBI Taxonomy" id="44386"/>
    <lineage>
        <taxon>Eukaryota</taxon>
        <taxon>Metazoa</taxon>
        <taxon>Ecdysozoa</taxon>
        <taxon>Arthropoda</taxon>
        <taxon>Chelicerata</taxon>
        <taxon>Arachnida</taxon>
        <taxon>Acari</taxon>
        <taxon>Parasitiformes</taxon>
        <taxon>Ixodida</taxon>
        <taxon>Ixodoidea</taxon>
        <taxon>Ixodidae</taxon>
        <taxon>Haemaphysalinae</taxon>
        <taxon>Haemaphysalis</taxon>
    </lineage>
</organism>
<reference evidence="3 4" key="1">
    <citation type="journal article" date="2020" name="Cell">
        <title>Large-Scale Comparative Analyses of Tick Genomes Elucidate Their Genetic Diversity and Vector Capacities.</title>
        <authorList>
            <consortium name="Tick Genome and Microbiome Consortium (TIGMIC)"/>
            <person name="Jia N."/>
            <person name="Wang J."/>
            <person name="Shi W."/>
            <person name="Du L."/>
            <person name="Sun Y."/>
            <person name="Zhan W."/>
            <person name="Jiang J.F."/>
            <person name="Wang Q."/>
            <person name="Zhang B."/>
            <person name="Ji P."/>
            <person name="Bell-Sakyi L."/>
            <person name="Cui X.M."/>
            <person name="Yuan T.T."/>
            <person name="Jiang B.G."/>
            <person name="Yang W.F."/>
            <person name="Lam T.T."/>
            <person name="Chang Q.C."/>
            <person name="Ding S.J."/>
            <person name="Wang X.J."/>
            <person name="Zhu J.G."/>
            <person name="Ruan X.D."/>
            <person name="Zhao L."/>
            <person name="Wei J.T."/>
            <person name="Ye R.Z."/>
            <person name="Que T.C."/>
            <person name="Du C.H."/>
            <person name="Zhou Y.H."/>
            <person name="Cheng J.X."/>
            <person name="Dai P.F."/>
            <person name="Guo W.B."/>
            <person name="Han X.H."/>
            <person name="Huang E.J."/>
            <person name="Li L.F."/>
            <person name="Wei W."/>
            <person name="Gao Y.C."/>
            <person name="Liu J.Z."/>
            <person name="Shao H.Z."/>
            <person name="Wang X."/>
            <person name="Wang C.C."/>
            <person name="Yang T.C."/>
            <person name="Huo Q.B."/>
            <person name="Li W."/>
            <person name="Chen H.Y."/>
            <person name="Chen S.E."/>
            <person name="Zhou L.G."/>
            <person name="Ni X.B."/>
            <person name="Tian J.H."/>
            <person name="Sheng Y."/>
            <person name="Liu T."/>
            <person name="Pan Y.S."/>
            <person name="Xia L.Y."/>
            <person name="Li J."/>
            <person name="Zhao F."/>
            <person name="Cao W.C."/>
        </authorList>
    </citation>
    <scope>NUCLEOTIDE SEQUENCE [LARGE SCALE GENOMIC DNA]</scope>
    <source>
        <strain evidence="3">HaeL-2018</strain>
    </source>
</reference>
<name>A0A9J6FF03_HAELO</name>
<evidence type="ECO:0000256" key="1">
    <source>
        <dbReference type="SAM" id="MobiDB-lite"/>
    </source>
</evidence>
<evidence type="ECO:0000259" key="2">
    <source>
        <dbReference type="Pfam" id="PF18382"/>
    </source>
</evidence>
<dbReference type="Proteomes" id="UP000821853">
    <property type="component" value="Chromosome 1"/>
</dbReference>
<proteinExistence type="predicted"/>
<dbReference type="GO" id="GO:0051015">
    <property type="term" value="F:actin filament binding"/>
    <property type="evidence" value="ECO:0007669"/>
    <property type="project" value="TreeGrafter"/>
</dbReference>
<gene>
    <name evidence="3" type="ORF">HPB48_001359</name>
</gene>
<dbReference type="InterPro" id="IPR041387">
    <property type="entry name" value="FHOD1_GBD_N"/>
</dbReference>
<keyword evidence="4" id="KW-1185">Reference proteome</keyword>
<feature type="region of interest" description="Disordered" evidence="1">
    <location>
        <begin position="109"/>
        <end position="136"/>
    </location>
</feature>
<dbReference type="PANTHER" id="PTHR45920">
    <property type="entry name" value="FORMIN HOMOLOGY 2 DOMAIN CONTAINING, ISOFORM I"/>
    <property type="match status" value="1"/>
</dbReference>
<dbReference type="InterPro" id="IPR011989">
    <property type="entry name" value="ARM-like"/>
</dbReference>
<dbReference type="Pfam" id="PF18382">
    <property type="entry name" value="Formin_GBD_N"/>
    <property type="match status" value="1"/>
</dbReference>